<evidence type="ECO:0000313" key="1">
    <source>
        <dbReference type="Proteomes" id="UP000095286"/>
    </source>
</evidence>
<dbReference type="WBParaSite" id="RSKR_0000187200.1">
    <property type="protein sequence ID" value="RSKR_0000187200.1"/>
    <property type="gene ID" value="RSKR_0000187200"/>
</dbReference>
<organism evidence="1 2">
    <name type="scientific">Rhabditophanes sp. KR3021</name>
    <dbReference type="NCBI Taxonomy" id="114890"/>
    <lineage>
        <taxon>Eukaryota</taxon>
        <taxon>Metazoa</taxon>
        <taxon>Ecdysozoa</taxon>
        <taxon>Nematoda</taxon>
        <taxon>Chromadorea</taxon>
        <taxon>Rhabditida</taxon>
        <taxon>Tylenchina</taxon>
        <taxon>Panagrolaimomorpha</taxon>
        <taxon>Strongyloidoidea</taxon>
        <taxon>Alloionematidae</taxon>
        <taxon>Rhabditophanes</taxon>
    </lineage>
</organism>
<name>A0AC35TM12_9BILA</name>
<dbReference type="Proteomes" id="UP000095286">
    <property type="component" value="Unplaced"/>
</dbReference>
<protein>
    <submittedName>
        <fullName evidence="2">Protein kinase domain-containing protein</fullName>
    </submittedName>
</protein>
<sequence>MIRSTNARNLKRKQEPPQHVVAKKAYPPQSSSLLVDFNNTGKQAYEVSKQNVIKQYKLAPKTKHSCEGEYQVVKHELITAPTSLNSYEVLEFLGKGTFGQVCSAWKKGTNEIVAIKILKKHPSYARQGQIEISILHRLNSVNADEHNFVQAYECFQHKNHTCLVFEMLDQNLYDFLKQQKFNPTALGIIRPIIQQVLVALLKLKELGLIHADLKPENIMLTDPIGQPYRIKVIDFGSASYRSKAVTNTYLQSRYYRAPEIILGLPFKENIDIWSTGCVMAELFLGWPLYPGSSEYDQIRYIVQTQGLPSTSCLQQSPKAHRFFKQVNDGQNTYWTLKTCEEHEQQTGIKSKDTRKYIFNCLEDIAITNYIDSEQTDNIRVEKTDRIEFLSLLMRMLDMDQHRRCDPLQALESPFLTMSHISGFEKTPYYQDSVQKMNICDKRNRMAPVNRMDRFKAAIDNHLFPQNMRPHQQHTHQQQVLHQQQHEQAQHVQAHQTQQQPQPSSSGLGQNRTNDIANLINQYNNNHIAATNANLAQQQPFTYQQLAAFLPYNFQNGHSVPPNLLPTVINQSNQLMQAQLKFFGSSGSNGTAGQQPTIPNTPRSANWQDQSAEQQRINYAGWQSQMQQQAARPQLNVMSLPYYSPSEINQLNPLSSYYPGAPITPMTQESMARSLQDLNQFASHQRALEQHRIMAQISALSRGEPLPVPKRQAVTKPPEVTNINGYMAGNGSGANYALQQQPSNNNCPTNNNYNYGQGDNSECRQNAPTMQQQQLIPKQLNNGYVQGTNERVNVDLNDSNQYNNDSKFNSSAKQKNPRCAVVRPMSEQFPESALNSLQERYELVKLAFNLPSLSRDTLRHRASILITSLDSQNPEVSAEDFLRIINYTN</sequence>
<accession>A0AC35TM12</accession>
<evidence type="ECO:0000313" key="2">
    <source>
        <dbReference type="WBParaSite" id="RSKR_0000187200.1"/>
    </source>
</evidence>
<reference evidence="2" key="1">
    <citation type="submission" date="2016-11" db="UniProtKB">
        <authorList>
            <consortium name="WormBaseParasite"/>
        </authorList>
    </citation>
    <scope>IDENTIFICATION</scope>
    <source>
        <strain evidence="2">KR3021</strain>
    </source>
</reference>
<proteinExistence type="predicted"/>